<keyword evidence="2" id="KW-0408">Iron</keyword>
<evidence type="ECO:0000256" key="1">
    <source>
        <dbReference type="ARBA" id="ARBA00022723"/>
    </source>
</evidence>
<dbReference type="EMBL" id="JAINDJ010000006">
    <property type="protein sequence ID" value="KAG9443355.1"/>
    <property type="molecule type" value="Genomic_DNA"/>
</dbReference>
<dbReference type="SUPFAM" id="SSF48264">
    <property type="entry name" value="Cytochrome P450"/>
    <property type="match status" value="1"/>
</dbReference>
<keyword evidence="3" id="KW-0812">Transmembrane</keyword>
<evidence type="ECO:0000256" key="3">
    <source>
        <dbReference type="SAM" id="Phobius"/>
    </source>
</evidence>
<dbReference type="PANTHER" id="PTHR24286">
    <property type="entry name" value="CYTOCHROME P450 26"/>
    <property type="match status" value="1"/>
</dbReference>
<dbReference type="InterPro" id="IPR036396">
    <property type="entry name" value="Cyt_P450_sf"/>
</dbReference>
<dbReference type="InterPro" id="IPR001128">
    <property type="entry name" value="Cyt_P450"/>
</dbReference>
<dbReference type="GO" id="GO:0005506">
    <property type="term" value="F:iron ion binding"/>
    <property type="evidence" value="ECO:0007669"/>
    <property type="project" value="InterPro"/>
</dbReference>
<dbReference type="GO" id="GO:0020037">
    <property type="term" value="F:heme binding"/>
    <property type="evidence" value="ECO:0007669"/>
    <property type="project" value="InterPro"/>
</dbReference>
<dbReference type="PRINTS" id="PR00465">
    <property type="entry name" value="EP450IV"/>
</dbReference>
<organism evidence="4 5">
    <name type="scientific">Aristolochia fimbriata</name>
    <name type="common">White veined hardy Dutchman's pipe vine</name>
    <dbReference type="NCBI Taxonomy" id="158543"/>
    <lineage>
        <taxon>Eukaryota</taxon>
        <taxon>Viridiplantae</taxon>
        <taxon>Streptophyta</taxon>
        <taxon>Embryophyta</taxon>
        <taxon>Tracheophyta</taxon>
        <taxon>Spermatophyta</taxon>
        <taxon>Magnoliopsida</taxon>
        <taxon>Magnoliidae</taxon>
        <taxon>Piperales</taxon>
        <taxon>Aristolochiaceae</taxon>
        <taxon>Aristolochia</taxon>
    </lineage>
</organism>
<comment type="caution">
    <text evidence="4">The sequence shown here is derived from an EMBL/GenBank/DDBJ whole genome shotgun (WGS) entry which is preliminary data.</text>
</comment>
<dbReference type="InterPro" id="IPR002403">
    <property type="entry name" value="Cyt_P450_E_grp-IV"/>
</dbReference>
<sequence>MDCVSLLWSGFLSFLLVLWFWRRSSQKERRDQIPKGSSGWPLIGETLDFVASTRSSNPISFMQKRRALYGKVFKSHLLGTRIIVSTDAGVNKAILQDNVSFVPSYPRSLSLLLGENSILRIHGSTHKRVHALLGRFFKSPGVKSQVSREIKDMLTLSMKGWKEGQVVLIQDEAQKIAFQALVRVLMGLGPGEEMDRLFKDFQLFTEGLVSVPLNLPGTTVYYALKARERMKQLVDGIIKERLQKLPNTTGEMKDVIDMLLNEIESKKDGELPREFICGNIIEMMMPGEGTVPGLLSLAVKYLSDSPLALKELQEENMELKKRKIHLGEEYEWTDYMSLGFTQNVINETLRLGNLTLAVWRKALKDVNINGYLFPEGCRVLISISAVHLDEENHEHPYDFNPWRWKVGGRRGLHRQLSYPTLEKKNAR</sequence>
<keyword evidence="1" id="KW-0479">Metal-binding</keyword>
<dbReference type="GO" id="GO:0016132">
    <property type="term" value="P:brassinosteroid biosynthetic process"/>
    <property type="evidence" value="ECO:0007669"/>
    <property type="project" value="TreeGrafter"/>
</dbReference>
<protein>
    <recommendedName>
        <fullName evidence="6">Cytochrome P450</fullName>
    </recommendedName>
</protein>
<dbReference type="GO" id="GO:0016709">
    <property type="term" value="F:oxidoreductase activity, acting on paired donors, with incorporation or reduction of molecular oxygen, NAD(P)H as one donor, and incorporation of one atom of oxygen"/>
    <property type="evidence" value="ECO:0007669"/>
    <property type="project" value="TreeGrafter"/>
</dbReference>
<reference evidence="4 5" key="1">
    <citation type="submission" date="2021-07" db="EMBL/GenBank/DDBJ databases">
        <title>The Aristolochia fimbriata genome: insights into angiosperm evolution, floral development and chemical biosynthesis.</title>
        <authorList>
            <person name="Jiao Y."/>
        </authorList>
    </citation>
    <scope>NUCLEOTIDE SEQUENCE [LARGE SCALE GENOMIC DNA]</scope>
    <source>
        <strain evidence="4">IBCAS-2021</strain>
        <tissue evidence="4">Leaf</tissue>
    </source>
</reference>
<dbReference type="Pfam" id="PF00067">
    <property type="entry name" value="p450"/>
    <property type="match status" value="1"/>
</dbReference>
<keyword evidence="5" id="KW-1185">Reference proteome</keyword>
<evidence type="ECO:0000256" key="2">
    <source>
        <dbReference type="ARBA" id="ARBA00023004"/>
    </source>
</evidence>
<evidence type="ECO:0008006" key="6">
    <source>
        <dbReference type="Google" id="ProtNLM"/>
    </source>
</evidence>
<dbReference type="GO" id="GO:0010268">
    <property type="term" value="P:brassinosteroid homeostasis"/>
    <property type="evidence" value="ECO:0007669"/>
    <property type="project" value="TreeGrafter"/>
</dbReference>
<proteinExistence type="predicted"/>
<gene>
    <name evidence="4" type="ORF">H6P81_014695</name>
</gene>
<feature type="transmembrane region" description="Helical" evidence="3">
    <location>
        <begin position="6"/>
        <end position="22"/>
    </location>
</feature>
<dbReference type="AlphaFoldDB" id="A0AAV7E351"/>
<dbReference type="Proteomes" id="UP000825729">
    <property type="component" value="Unassembled WGS sequence"/>
</dbReference>
<accession>A0AAV7E351</accession>
<name>A0AAV7E351_ARIFI</name>
<dbReference type="PANTHER" id="PTHR24286:SF254">
    <property type="entry name" value="3-EPI-6-DEOXOCATHASTERONE 23-MONOOXYGENASE CYP90C1"/>
    <property type="match status" value="1"/>
</dbReference>
<dbReference type="Gene3D" id="1.10.630.10">
    <property type="entry name" value="Cytochrome P450"/>
    <property type="match status" value="1"/>
</dbReference>
<evidence type="ECO:0000313" key="5">
    <source>
        <dbReference type="Proteomes" id="UP000825729"/>
    </source>
</evidence>
<dbReference type="GO" id="GO:0016125">
    <property type="term" value="P:sterol metabolic process"/>
    <property type="evidence" value="ECO:0007669"/>
    <property type="project" value="TreeGrafter"/>
</dbReference>
<keyword evidence="3" id="KW-1133">Transmembrane helix</keyword>
<evidence type="ECO:0000313" key="4">
    <source>
        <dbReference type="EMBL" id="KAG9443355.1"/>
    </source>
</evidence>
<keyword evidence="3" id="KW-0472">Membrane</keyword>